<comment type="caution">
    <text evidence="2">The sequence shown here is derived from an EMBL/GenBank/DDBJ whole genome shotgun (WGS) entry which is preliminary data.</text>
</comment>
<keyword evidence="1" id="KW-1133">Transmembrane helix</keyword>
<dbReference type="EMBL" id="BARW01019250">
    <property type="protein sequence ID" value="GAI93153.1"/>
    <property type="molecule type" value="Genomic_DNA"/>
</dbReference>
<evidence type="ECO:0000256" key="1">
    <source>
        <dbReference type="SAM" id="Phobius"/>
    </source>
</evidence>
<accession>X1SJL3</accession>
<feature type="transmembrane region" description="Helical" evidence="1">
    <location>
        <begin position="26"/>
        <end position="50"/>
    </location>
</feature>
<name>X1SJL3_9ZZZZ</name>
<evidence type="ECO:0008006" key="3">
    <source>
        <dbReference type="Google" id="ProtNLM"/>
    </source>
</evidence>
<keyword evidence="1" id="KW-0472">Membrane</keyword>
<evidence type="ECO:0000313" key="2">
    <source>
        <dbReference type="EMBL" id="GAI93153.1"/>
    </source>
</evidence>
<proteinExistence type="predicted"/>
<protein>
    <recommendedName>
        <fullName evidence="3">Septum formation initiator</fullName>
    </recommendedName>
</protein>
<keyword evidence="1" id="KW-0812">Transmembrane</keyword>
<reference evidence="2" key="1">
    <citation type="journal article" date="2014" name="Front. Microbiol.">
        <title>High frequency of phylogenetically diverse reductive dehalogenase-homologous genes in deep subseafloor sedimentary metagenomes.</title>
        <authorList>
            <person name="Kawai M."/>
            <person name="Futagami T."/>
            <person name="Toyoda A."/>
            <person name="Takaki Y."/>
            <person name="Nishi S."/>
            <person name="Hori S."/>
            <person name="Arai W."/>
            <person name="Tsubouchi T."/>
            <person name="Morono Y."/>
            <person name="Uchiyama I."/>
            <person name="Ito T."/>
            <person name="Fujiyama A."/>
            <person name="Inagaki F."/>
            <person name="Takami H."/>
        </authorList>
    </citation>
    <scope>NUCLEOTIDE SEQUENCE</scope>
    <source>
        <strain evidence="2">Expedition CK06-06</strain>
    </source>
</reference>
<feature type="non-terminal residue" evidence="2">
    <location>
        <position position="150"/>
    </location>
</feature>
<dbReference type="AlphaFoldDB" id="X1SJL3"/>
<sequence>MNSDKFSIIIVPSSGGKPLQFLISRVLLYIAVVVLLSFIGINAFFTYGFFSKSYHTSAIANLTEENEFLNSRVSYFASEIENLKDEYVYMADKEREIRTIFNLPEVDPQERALGIGGPLFLPEEIPSYSRQKSYDTESRLDELVRLSSFE</sequence>
<organism evidence="2">
    <name type="scientific">marine sediment metagenome</name>
    <dbReference type="NCBI Taxonomy" id="412755"/>
    <lineage>
        <taxon>unclassified sequences</taxon>
        <taxon>metagenomes</taxon>
        <taxon>ecological metagenomes</taxon>
    </lineage>
</organism>
<gene>
    <name evidence="2" type="ORF">S12H4_32786</name>
</gene>